<dbReference type="InterPro" id="IPR036291">
    <property type="entry name" value="NAD(P)-bd_dom_sf"/>
</dbReference>
<evidence type="ECO:0000313" key="3">
    <source>
        <dbReference type="EMBL" id="MFC6957441.1"/>
    </source>
</evidence>
<dbReference type="CDD" id="cd05233">
    <property type="entry name" value="SDR_c"/>
    <property type="match status" value="1"/>
</dbReference>
<dbReference type="Gene3D" id="3.40.50.720">
    <property type="entry name" value="NAD(P)-binding Rossmann-like Domain"/>
    <property type="match status" value="1"/>
</dbReference>
<protein>
    <submittedName>
        <fullName evidence="3">SDR family NAD(P)-dependent oxidoreductase</fullName>
        <ecNumber evidence="3">1.1.1.-</ecNumber>
    </submittedName>
</protein>
<dbReference type="Pfam" id="PF13561">
    <property type="entry name" value="adh_short_C2"/>
    <property type="match status" value="1"/>
</dbReference>
<organism evidence="3 4">
    <name type="scientific">Glycomyces mayteni</name>
    <dbReference type="NCBI Taxonomy" id="543887"/>
    <lineage>
        <taxon>Bacteria</taxon>
        <taxon>Bacillati</taxon>
        <taxon>Actinomycetota</taxon>
        <taxon>Actinomycetes</taxon>
        <taxon>Glycomycetales</taxon>
        <taxon>Glycomycetaceae</taxon>
        <taxon>Glycomyces</taxon>
    </lineage>
</organism>
<dbReference type="PANTHER" id="PTHR43639:SF1">
    <property type="entry name" value="SHORT-CHAIN DEHYDROGENASE_REDUCTASE FAMILY PROTEIN"/>
    <property type="match status" value="1"/>
</dbReference>
<sequence>MSVAIVTGASSGIGRSAAVKLAERGWGVIATYAGSRERGLETVAEVEAVGGTAVALHLDLGASADFPAFKGRVAEALAQTWNATGVGALVNNGGQAQAASFEDTSEALFDDLTRVLLKGPYFLTQALLPLIEDGGAIVNTTSSSATASEMAPGYSVYGSLKGGLIVLTRFMAKEFSPRGIRVNAVAPGPTRTRLGGNAFERFPELAGPLAADTALGRVGEPDDIGLAIAALCSEESRWITAQSIEVSGGYKL</sequence>
<evidence type="ECO:0000256" key="2">
    <source>
        <dbReference type="ARBA" id="ARBA00023002"/>
    </source>
</evidence>
<reference evidence="4" key="1">
    <citation type="journal article" date="2019" name="Int. J. Syst. Evol. Microbiol.">
        <title>The Global Catalogue of Microorganisms (GCM) 10K type strain sequencing project: providing services to taxonomists for standard genome sequencing and annotation.</title>
        <authorList>
            <consortium name="The Broad Institute Genomics Platform"/>
            <consortium name="The Broad Institute Genome Sequencing Center for Infectious Disease"/>
            <person name="Wu L."/>
            <person name="Ma J."/>
        </authorList>
    </citation>
    <scope>NUCLEOTIDE SEQUENCE [LARGE SCALE GENOMIC DNA]</scope>
    <source>
        <strain evidence="4">KACC 12634</strain>
    </source>
</reference>
<accession>A0ABW2D885</accession>
<dbReference type="Proteomes" id="UP001596470">
    <property type="component" value="Unassembled WGS sequence"/>
</dbReference>
<keyword evidence="4" id="KW-1185">Reference proteome</keyword>
<dbReference type="GO" id="GO:0016491">
    <property type="term" value="F:oxidoreductase activity"/>
    <property type="evidence" value="ECO:0007669"/>
    <property type="project" value="UniProtKB-KW"/>
</dbReference>
<evidence type="ECO:0000313" key="4">
    <source>
        <dbReference type="Proteomes" id="UP001596470"/>
    </source>
</evidence>
<dbReference type="PRINTS" id="PR00080">
    <property type="entry name" value="SDRFAMILY"/>
</dbReference>
<dbReference type="EMBL" id="JBHSYS010000002">
    <property type="protein sequence ID" value="MFC6957441.1"/>
    <property type="molecule type" value="Genomic_DNA"/>
</dbReference>
<comment type="similarity">
    <text evidence="1">Belongs to the short-chain dehydrogenases/reductases (SDR) family.</text>
</comment>
<dbReference type="EC" id="1.1.1.-" evidence="3"/>
<keyword evidence="2 3" id="KW-0560">Oxidoreductase</keyword>
<gene>
    <name evidence="3" type="ORF">ACFQS3_09555</name>
</gene>
<evidence type="ECO:0000256" key="1">
    <source>
        <dbReference type="ARBA" id="ARBA00006484"/>
    </source>
</evidence>
<name>A0ABW2D885_9ACTN</name>
<dbReference type="SUPFAM" id="SSF51735">
    <property type="entry name" value="NAD(P)-binding Rossmann-fold domains"/>
    <property type="match status" value="1"/>
</dbReference>
<dbReference type="InterPro" id="IPR002347">
    <property type="entry name" value="SDR_fam"/>
</dbReference>
<dbReference type="PRINTS" id="PR00081">
    <property type="entry name" value="GDHRDH"/>
</dbReference>
<dbReference type="PANTHER" id="PTHR43639">
    <property type="entry name" value="OXIDOREDUCTASE, SHORT-CHAIN DEHYDROGENASE/REDUCTASE FAMILY (AFU_ORTHOLOGUE AFUA_5G02870)"/>
    <property type="match status" value="1"/>
</dbReference>
<dbReference type="RefSeq" id="WP_382349041.1">
    <property type="nucleotide sequence ID" value="NZ_JBHMBP010000002.1"/>
</dbReference>
<comment type="caution">
    <text evidence="3">The sequence shown here is derived from an EMBL/GenBank/DDBJ whole genome shotgun (WGS) entry which is preliminary data.</text>
</comment>
<proteinExistence type="inferred from homology"/>